<dbReference type="Pfam" id="PF04979">
    <property type="entry name" value="IPP-2"/>
    <property type="match status" value="1"/>
</dbReference>
<name>A0A1B6HW16_9HEMI</name>
<dbReference type="GO" id="GO:0004864">
    <property type="term" value="F:protein phosphatase inhibitor activity"/>
    <property type="evidence" value="ECO:0007669"/>
    <property type="project" value="InterPro"/>
</dbReference>
<feature type="region of interest" description="Disordered" evidence="2">
    <location>
        <begin position="1"/>
        <end position="43"/>
    </location>
</feature>
<gene>
    <name evidence="3" type="ORF">g.27554</name>
</gene>
<protein>
    <recommendedName>
        <fullName evidence="4">Protein phosphatase inhibitor 2</fullName>
    </recommendedName>
</protein>
<dbReference type="Gene3D" id="6.10.250.1050">
    <property type="match status" value="2"/>
</dbReference>
<dbReference type="GO" id="GO:0009966">
    <property type="term" value="P:regulation of signal transduction"/>
    <property type="evidence" value="ECO:0007669"/>
    <property type="project" value="InterPro"/>
</dbReference>
<accession>A0A1B6HW16</accession>
<reference evidence="3" key="1">
    <citation type="submission" date="2015-11" db="EMBL/GenBank/DDBJ databases">
        <title>De novo transcriptome assembly of four potential Pierce s Disease insect vectors from Arizona vineyards.</title>
        <authorList>
            <person name="Tassone E.E."/>
        </authorList>
    </citation>
    <scope>NUCLEOTIDE SEQUENCE</scope>
</reference>
<sequence>MAGMSSIDPTENLQKRPSKGILKTSSSFEAPDAPQKKGKICKSKATKWDEMNIIATLHPADKDYGHMKVDEPKTPFEKSVPEDDDTDGIDAQQLADKIRLSCAQPRKCSIPVESESDGEEDETPEQRAQRKAFETKRKAHYNEFLAAKMARKYIQDEDEDENEEEDNGNDSGNIDSRTPNGWKCLRAPKCLLRYVFCCCQTRSRR</sequence>
<evidence type="ECO:0008006" key="4">
    <source>
        <dbReference type="Google" id="ProtNLM"/>
    </source>
</evidence>
<comment type="similarity">
    <text evidence="1">Belongs to the protein phosphatase inhibitor 2 family.</text>
</comment>
<evidence type="ECO:0000256" key="2">
    <source>
        <dbReference type="SAM" id="MobiDB-lite"/>
    </source>
</evidence>
<feature type="compositionally biased region" description="Basic and acidic residues" evidence="2">
    <location>
        <begin position="63"/>
        <end position="81"/>
    </location>
</feature>
<evidence type="ECO:0000313" key="3">
    <source>
        <dbReference type="EMBL" id="JAS78861.1"/>
    </source>
</evidence>
<evidence type="ECO:0000256" key="1">
    <source>
        <dbReference type="ARBA" id="ARBA00005472"/>
    </source>
</evidence>
<feature type="compositionally biased region" description="Basic and acidic residues" evidence="2">
    <location>
        <begin position="124"/>
        <end position="135"/>
    </location>
</feature>
<feature type="region of interest" description="Disordered" evidence="2">
    <location>
        <begin position="109"/>
        <end position="135"/>
    </location>
</feature>
<dbReference type="PANTHER" id="PTHR12398">
    <property type="entry name" value="PROTEIN PHOSPHATASE INHIBITOR"/>
    <property type="match status" value="1"/>
</dbReference>
<proteinExistence type="inferred from homology"/>
<dbReference type="AlphaFoldDB" id="A0A1B6HW16"/>
<feature type="compositionally biased region" description="Acidic residues" evidence="2">
    <location>
        <begin position="156"/>
        <end position="168"/>
    </location>
</feature>
<dbReference type="PANTHER" id="PTHR12398:SF20">
    <property type="entry name" value="PROTEIN PHOSPHATASE 1 REGULATORY INHIBITOR SUBUNIT 2"/>
    <property type="match status" value="1"/>
</dbReference>
<feature type="region of interest" description="Disordered" evidence="2">
    <location>
        <begin position="63"/>
        <end position="91"/>
    </location>
</feature>
<dbReference type="InterPro" id="IPR007062">
    <property type="entry name" value="PPI-2"/>
</dbReference>
<dbReference type="EMBL" id="GECU01028845">
    <property type="protein sequence ID" value="JAS78861.1"/>
    <property type="molecule type" value="Transcribed_RNA"/>
</dbReference>
<feature type="compositionally biased region" description="Acidic residues" evidence="2">
    <location>
        <begin position="114"/>
        <end position="123"/>
    </location>
</feature>
<organism evidence="3">
    <name type="scientific">Homalodisca liturata</name>
    <dbReference type="NCBI Taxonomy" id="320908"/>
    <lineage>
        <taxon>Eukaryota</taxon>
        <taxon>Metazoa</taxon>
        <taxon>Ecdysozoa</taxon>
        <taxon>Arthropoda</taxon>
        <taxon>Hexapoda</taxon>
        <taxon>Insecta</taxon>
        <taxon>Pterygota</taxon>
        <taxon>Neoptera</taxon>
        <taxon>Paraneoptera</taxon>
        <taxon>Hemiptera</taxon>
        <taxon>Auchenorrhyncha</taxon>
        <taxon>Membracoidea</taxon>
        <taxon>Cicadellidae</taxon>
        <taxon>Cicadellinae</taxon>
        <taxon>Proconiini</taxon>
        <taxon>Homalodisca</taxon>
    </lineage>
</organism>
<feature type="region of interest" description="Disordered" evidence="2">
    <location>
        <begin position="152"/>
        <end position="180"/>
    </location>
</feature>